<dbReference type="Proteomes" id="UP000199236">
    <property type="component" value="Unassembled WGS sequence"/>
</dbReference>
<protein>
    <submittedName>
        <fullName evidence="2">Uncharacterized protein</fullName>
    </submittedName>
</protein>
<evidence type="ECO:0000313" key="2">
    <source>
        <dbReference type="EMBL" id="SFO08684.1"/>
    </source>
</evidence>
<dbReference type="AlphaFoldDB" id="A0A1I5EAX3"/>
<feature type="signal peptide" evidence="1">
    <location>
        <begin position="1"/>
        <end position="26"/>
    </location>
</feature>
<proteinExistence type="predicted"/>
<gene>
    <name evidence="2" type="ORF">SAMN04488056_103110</name>
</gene>
<accession>A0A1I5EAX3</accession>
<dbReference type="RefSeq" id="WP_139229227.1">
    <property type="nucleotide sequence ID" value="NZ_FOVR01000003.1"/>
</dbReference>
<evidence type="ECO:0000313" key="3">
    <source>
        <dbReference type="Proteomes" id="UP000199236"/>
    </source>
</evidence>
<dbReference type="OrthoDB" id="8446214at2"/>
<keyword evidence="1" id="KW-0732">Signal</keyword>
<reference evidence="2 3" key="1">
    <citation type="submission" date="2016-10" db="EMBL/GenBank/DDBJ databases">
        <authorList>
            <person name="de Groot N.N."/>
        </authorList>
    </citation>
    <scope>NUCLEOTIDE SEQUENCE [LARGE SCALE GENOMIC DNA]</scope>
    <source>
        <strain evidence="2 3">CGMCC 1.9157</strain>
    </source>
</reference>
<evidence type="ECO:0000256" key="1">
    <source>
        <dbReference type="SAM" id="SignalP"/>
    </source>
</evidence>
<dbReference type="EMBL" id="FOVR01000003">
    <property type="protein sequence ID" value="SFO08684.1"/>
    <property type="molecule type" value="Genomic_DNA"/>
</dbReference>
<sequence>MRIFTTLPTTLLMCVSLFGLASAASAQDIVASIAGSEFFCEGGNESSGRAYKFKVEDGSVMRIDRRFPDKEVVFQIGRASKGQLGEYWSYETLSDKRNNRLHLYERVSMRSPDQSRHIYTTYELYKDSQGVNMVLYNGVNGARDWTQKTVRDCGYMVGDKVMRKGNRYWSTTFAR</sequence>
<organism evidence="2 3">
    <name type="scientific">Cohaesibacter marisflavi</name>
    <dbReference type="NCBI Taxonomy" id="655353"/>
    <lineage>
        <taxon>Bacteria</taxon>
        <taxon>Pseudomonadati</taxon>
        <taxon>Pseudomonadota</taxon>
        <taxon>Alphaproteobacteria</taxon>
        <taxon>Hyphomicrobiales</taxon>
        <taxon>Cohaesibacteraceae</taxon>
    </lineage>
</organism>
<feature type="chain" id="PRO_5011653378" evidence="1">
    <location>
        <begin position="27"/>
        <end position="175"/>
    </location>
</feature>
<keyword evidence="3" id="KW-1185">Reference proteome</keyword>
<name>A0A1I5EAX3_9HYPH</name>